<proteinExistence type="predicted"/>
<name>A0AAE0FBE8_9CHLO</name>
<protein>
    <submittedName>
        <fullName evidence="2">Uncharacterized protein</fullName>
    </submittedName>
</protein>
<accession>A0AAE0FBE8</accession>
<evidence type="ECO:0000256" key="1">
    <source>
        <dbReference type="SAM" id="MobiDB-lite"/>
    </source>
</evidence>
<evidence type="ECO:0000313" key="2">
    <source>
        <dbReference type="EMBL" id="KAK3256484.1"/>
    </source>
</evidence>
<organism evidence="2 3">
    <name type="scientific">Cymbomonas tetramitiformis</name>
    <dbReference type="NCBI Taxonomy" id="36881"/>
    <lineage>
        <taxon>Eukaryota</taxon>
        <taxon>Viridiplantae</taxon>
        <taxon>Chlorophyta</taxon>
        <taxon>Pyramimonadophyceae</taxon>
        <taxon>Pyramimonadales</taxon>
        <taxon>Pyramimonadaceae</taxon>
        <taxon>Cymbomonas</taxon>
    </lineage>
</organism>
<reference evidence="2 3" key="1">
    <citation type="journal article" date="2015" name="Genome Biol. Evol.">
        <title>Comparative Genomics of a Bacterivorous Green Alga Reveals Evolutionary Causalities and Consequences of Phago-Mixotrophic Mode of Nutrition.</title>
        <authorList>
            <person name="Burns J.A."/>
            <person name="Paasch A."/>
            <person name="Narechania A."/>
            <person name="Kim E."/>
        </authorList>
    </citation>
    <scope>NUCLEOTIDE SEQUENCE [LARGE SCALE GENOMIC DNA]</scope>
    <source>
        <strain evidence="2 3">PLY_AMNH</strain>
    </source>
</reference>
<dbReference type="AlphaFoldDB" id="A0AAE0FBE8"/>
<sequence length="325" mass="35773">MLKKVKKMCVILIKVRHAQVQGFLLHFCAHQRLGLWPWGVPLEMMREAKEEHDRRMQEASRDLLSGGGLTWHLCDFATLPHGMGLTKAWSRVSSAAWLGGFAQVWEDVRELFRALTVTVEAEDLADGSYSPYVYSLPAAMQKVSVAMGVLAEARGANEHLPPQVPKADDVEKLGDYSRGGWRRLVEGCKRGGMEETYNAAQAEQEGHCENLREAEGRRVGTAEAWSAKGKLMGRVLPHAGPLKAQGPVPAAMTTYNRLRGNIRRLISFPAHAARLLTMQDLIVMRGREQGGGSEHNLGPCEMAQAASSGVGDEPASEVEQHRQCS</sequence>
<keyword evidence="3" id="KW-1185">Reference proteome</keyword>
<comment type="caution">
    <text evidence="2">The sequence shown here is derived from an EMBL/GenBank/DDBJ whole genome shotgun (WGS) entry which is preliminary data.</text>
</comment>
<dbReference type="EMBL" id="LGRX02021619">
    <property type="protein sequence ID" value="KAK3256484.1"/>
    <property type="molecule type" value="Genomic_DNA"/>
</dbReference>
<gene>
    <name evidence="2" type="ORF">CYMTET_34383</name>
</gene>
<dbReference type="Proteomes" id="UP001190700">
    <property type="component" value="Unassembled WGS sequence"/>
</dbReference>
<feature type="region of interest" description="Disordered" evidence="1">
    <location>
        <begin position="289"/>
        <end position="325"/>
    </location>
</feature>
<evidence type="ECO:0000313" key="3">
    <source>
        <dbReference type="Proteomes" id="UP001190700"/>
    </source>
</evidence>